<dbReference type="EMBL" id="JACEIK010008783">
    <property type="protein sequence ID" value="MCE3051632.1"/>
    <property type="molecule type" value="Genomic_DNA"/>
</dbReference>
<dbReference type="Proteomes" id="UP000823775">
    <property type="component" value="Unassembled WGS sequence"/>
</dbReference>
<keyword evidence="3" id="KW-1185">Reference proteome</keyword>
<organism evidence="2 3">
    <name type="scientific">Datura stramonium</name>
    <name type="common">Jimsonweed</name>
    <name type="synonym">Common thornapple</name>
    <dbReference type="NCBI Taxonomy" id="4076"/>
    <lineage>
        <taxon>Eukaryota</taxon>
        <taxon>Viridiplantae</taxon>
        <taxon>Streptophyta</taxon>
        <taxon>Embryophyta</taxon>
        <taxon>Tracheophyta</taxon>
        <taxon>Spermatophyta</taxon>
        <taxon>Magnoliopsida</taxon>
        <taxon>eudicotyledons</taxon>
        <taxon>Gunneridae</taxon>
        <taxon>Pentapetalae</taxon>
        <taxon>asterids</taxon>
        <taxon>lamiids</taxon>
        <taxon>Solanales</taxon>
        <taxon>Solanaceae</taxon>
        <taxon>Solanoideae</taxon>
        <taxon>Datureae</taxon>
        <taxon>Datura</taxon>
    </lineage>
</organism>
<evidence type="ECO:0000313" key="3">
    <source>
        <dbReference type="Proteomes" id="UP000823775"/>
    </source>
</evidence>
<reference evidence="2 3" key="1">
    <citation type="journal article" date="2021" name="BMC Genomics">
        <title>Datura genome reveals duplications of psychoactive alkaloid biosynthetic genes and high mutation rate following tissue culture.</title>
        <authorList>
            <person name="Rajewski A."/>
            <person name="Carter-House D."/>
            <person name="Stajich J."/>
            <person name="Litt A."/>
        </authorList>
    </citation>
    <scope>NUCLEOTIDE SEQUENCE [LARGE SCALE GENOMIC DNA]</scope>
    <source>
        <strain evidence="2">AR-01</strain>
    </source>
</reference>
<feature type="region of interest" description="Disordered" evidence="1">
    <location>
        <begin position="69"/>
        <end position="108"/>
    </location>
</feature>
<comment type="caution">
    <text evidence="2">The sequence shown here is derived from an EMBL/GenBank/DDBJ whole genome shotgun (WGS) entry which is preliminary data.</text>
</comment>
<feature type="region of interest" description="Disordered" evidence="1">
    <location>
        <begin position="29"/>
        <end position="49"/>
    </location>
</feature>
<evidence type="ECO:0000256" key="1">
    <source>
        <dbReference type="SAM" id="MobiDB-lite"/>
    </source>
</evidence>
<evidence type="ECO:0000313" key="2">
    <source>
        <dbReference type="EMBL" id="MCE3051632.1"/>
    </source>
</evidence>
<name>A0ABS8WQ51_DATST</name>
<gene>
    <name evidence="2" type="ORF">HAX54_050386</name>
</gene>
<accession>A0ABS8WQ51</accession>
<protein>
    <submittedName>
        <fullName evidence="2">Uncharacterized protein</fullName>
    </submittedName>
</protein>
<sequence length="108" mass="11522">MGKIRISESFLAHSFVYAVIKVKVVESPVGGSDSKCEETMKREDEERQDGQRDFWRNLGEGRRVVRTGEGGLGFARGPGRGGGLAGKGGRRRLVERRGGDSGGGAVSG</sequence>
<feature type="compositionally biased region" description="Gly residues" evidence="1">
    <location>
        <begin position="69"/>
        <end position="87"/>
    </location>
</feature>
<proteinExistence type="predicted"/>
<feature type="compositionally biased region" description="Basic and acidic residues" evidence="1">
    <location>
        <begin position="34"/>
        <end position="49"/>
    </location>
</feature>